<proteinExistence type="predicted"/>
<evidence type="ECO:0000256" key="1">
    <source>
        <dbReference type="SAM" id="Coils"/>
    </source>
</evidence>
<dbReference type="PANTHER" id="PTHR35585:SF1">
    <property type="entry name" value="HHE DOMAIN PROTEIN (AFU_ORTHOLOGUE AFUA_4G00730)"/>
    <property type="match status" value="1"/>
</dbReference>
<dbReference type="EMBL" id="JAULSW010000002">
    <property type="protein sequence ID" value="KAK3389924.1"/>
    <property type="molecule type" value="Genomic_DNA"/>
</dbReference>
<evidence type="ECO:0000313" key="2">
    <source>
        <dbReference type="EMBL" id="KAK3389924.1"/>
    </source>
</evidence>
<evidence type="ECO:0000313" key="3">
    <source>
        <dbReference type="Proteomes" id="UP001285441"/>
    </source>
</evidence>
<accession>A0AAE0NYF9</accession>
<organism evidence="2 3">
    <name type="scientific">Podospora didyma</name>
    <dbReference type="NCBI Taxonomy" id="330526"/>
    <lineage>
        <taxon>Eukaryota</taxon>
        <taxon>Fungi</taxon>
        <taxon>Dikarya</taxon>
        <taxon>Ascomycota</taxon>
        <taxon>Pezizomycotina</taxon>
        <taxon>Sordariomycetes</taxon>
        <taxon>Sordariomycetidae</taxon>
        <taxon>Sordariales</taxon>
        <taxon>Podosporaceae</taxon>
        <taxon>Podospora</taxon>
    </lineage>
</organism>
<gene>
    <name evidence="2" type="ORF">B0H63DRAFT_492638</name>
</gene>
<feature type="coiled-coil region" evidence="1">
    <location>
        <begin position="8"/>
        <end position="35"/>
    </location>
</feature>
<reference evidence="2" key="1">
    <citation type="journal article" date="2023" name="Mol. Phylogenet. Evol.">
        <title>Genome-scale phylogeny and comparative genomics of the fungal order Sordariales.</title>
        <authorList>
            <person name="Hensen N."/>
            <person name="Bonometti L."/>
            <person name="Westerberg I."/>
            <person name="Brannstrom I.O."/>
            <person name="Guillou S."/>
            <person name="Cros-Aarteil S."/>
            <person name="Calhoun S."/>
            <person name="Haridas S."/>
            <person name="Kuo A."/>
            <person name="Mondo S."/>
            <person name="Pangilinan J."/>
            <person name="Riley R."/>
            <person name="LaButti K."/>
            <person name="Andreopoulos B."/>
            <person name="Lipzen A."/>
            <person name="Chen C."/>
            <person name="Yan M."/>
            <person name="Daum C."/>
            <person name="Ng V."/>
            <person name="Clum A."/>
            <person name="Steindorff A."/>
            <person name="Ohm R.A."/>
            <person name="Martin F."/>
            <person name="Silar P."/>
            <person name="Natvig D.O."/>
            <person name="Lalanne C."/>
            <person name="Gautier V."/>
            <person name="Ament-Velasquez S.L."/>
            <person name="Kruys A."/>
            <person name="Hutchinson M.I."/>
            <person name="Powell A.J."/>
            <person name="Barry K."/>
            <person name="Miller A.N."/>
            <person name="Grigoriev I.V."/>
            <person name="Debuchy R."/>
            <person name="Gladieux P."/>
            <person name="Hiltunen Thoren M."/>
            <person name="Johannesson H."/>
        </authorList>
    </citation>
    <scope>NUCLEOTIDE SEQUENCE</scope>
    <source>
        <strain evidence="2">CBS 232.78</strain>
    </source>
</reference>
<keyword evidence="3" id="KW-1185">Reference proteome</keyword>
<dbReference type="Proteomes" id="UP001285441">
    <property type="component" value="Unassembled WGS sequence"/>
</dbReference>
<name>A0AAE0NYF9_9PEZI</name>
<sequence>MPTISDAIKKDHREMEQYYNEVKNLLKEFQNLSASQPEYVPKLNELWHILSAQIDEEKNDLPKLESAPAKTEGASESMAKKFGLTNMENPIFESAMGLLAAPLDHIADLFRKGRRLVLILRRSGWLTVGGL</sequence>
<evidence type="ECO:0008006" key="4">
    <source>
        <dbReference type="Google" id="ProtNLM"/>
    </source>
</evidence>
<reference evidence="2" key="2">
    <citation type="submission" date="2023-06" db="EMBL/GenBank/DDBJ databases">
        <authorList>
            <consortium name="Lawrence Berkeley National Laboratory"/>
            <person name="Haridas S."/>
            <person name="Hensen N."/>
            <person name="Bonometti L."/>
            <person name="Westerberg I."/>
            <person name="Brannstrom I.O."/>
            <person name="Guillou S."/>
            <person name="Cros-Aarteil S."/>
            <person name="Calhoun S."/>
            <person name="Kuo A."/>
            <person name="Mondo S."/>
            <person name="Pangilinan J."/>
            <person name="Riley R."/>
            <person name="LaButti K."/>
            <person name="Andreopoulos B."/>
            <person name="Lipzen A."/>
            <person name="Chen C."/>
            <person name="Yanf M."/>
            <person name="Daum C."/>
            <person name="Ng V."/>
            <person name="Clum A."/>
            <person name="Steindorff A."/>
            <person name="Ohm R."/>
            <person name="Martin F."/>
            <person name="Silar P."/>
            <person name="Natvig D."/>
            <person name="Lalanne C."/>
            <person name="Gautier V."/>
            <person name="Ament-velasquez S.L."/>
            <person name="Kruys A."/>
            <person name="Hutchinson M.I."/>
            <person name="Powell A.J."/>
            <person name="Barry K."/>
            <person name="Miller A.N."/>
            <person name="Grigoriev I.V."/>
            <person name="Debuchy R."/>
            <person name="Gladieux P."/>
            <person name="Thoren M.H."/>
            <person name="Johannesson H."/>
        </authorList>
    </citation>
    <scope>NUCLEOTIDE SEQUENCE</scope>
    <source>
        <strain evidence="2">CBS 232.78</strain>
    </source>
</reference>
<comment type="caution">
    <text evidence="2">The sequence shown here is derived from an EMBL/GenBank/DDBJ whole genome shotgun (WGS) entry which is preliminary data.</text>
</comment>
<dbReference type="PANTHER" id="PTHR35585">
    <property type="entry name" value="HHE DOMAIN PROTEIN (AFU_ORTHOLOGUE AFUA_4G00730)"/>
    <property type="match status" value="1"/>
</dbReference>
<keyword evidence="1" id="KW-0175">Coiled coil</keyword>
<protein>
    <recommendedName>
        <fullName evidence="4">Hemerythrin-like domain-containing protein</fullName>
    </recommendedName>
</protein>
<dbReference type="AlphaFoldDB" id="A0AAE0NYF9"/>